<keyword evidence="5 9" id="KW-0418">Kinase</keyword>
<dbReference type="InterPro" id="IPR050736">
    <property type="entry name" value="Sensor_HK_Regulatory"/>
</dbReference>
<keyword evidence="7" id="KW-0812">Transmembrane</keyword>
<protein>
    <recommendedName>
        <fullName evidence="2">histidine kinase</fullName>
        <ecNumber evidence="2">2.7.13.3</ecNumber>
    </recommendedName>
</protein>
<evidence type="ECO:0000256" key="2">
    <source>
        <dbReference type="ARBA" id="ARBA00012438"/>
    </source>
</evidence>
<dbReference type="PROSITE" id="PS50109">
    <property type="entry name" value="HIS_KIN"/>
    <property type="match status" value="1"/>
</dbReference>
<reference evidence="9" key="1">
    <citation type="journal article" date="2021" name="Antonie Van Leeuwenhoek">
        <title>Draft genome and description of Waterburya agarophytonicola gen. nov. sp. nov. (Pleurocapsales, Cyanobacteria): a seaweed symbiont.</title>
        <authorList>
            <person name="Bonthond G."/>
            <person name="Shalygin S."/>
            <person name="Bayer T."/>
            <person name="Weinberger F."/>
        </authorList>
    </citation>
    <scope>NUCLEOTIDE SEQUENCE</scope>
    <source>
        <strain evidence="9">KI4</strain>
    </source>
</reference>
<feature type="transmembrane region" description="Helical" evidence="7">
    <location>
        <begin position="12"/>
        <end position="32"/>
    </location>
</feature>
<keyword evidence="10" id="KW-1185">Reference proteome</keyword>
<dbReference type="Gene3D" id="3.30.565.10">
    <property type="entry name" value="Histidine kinase-like ATPase, C-terminal domain"/>
    <property type="match status" value="1"/>
</dbReference>
<evidence type="ECO:0000256" key="3">
    <source>
        <dbReference type="ARBA" id="ARBA00022553"/>
    </source>
</evidence>
<keyword evidence="7" id="KW-1133">Transmembrane helix</keyword>
<accession>A0A964BMN8</accession>
<proteinExistence type="predicted"/>
<dbReference type="Pfam" id="PF02518">
    <property type="entry name" value="HATPase_c"/>
    <property type="match status" value="1"/>
</dbReference>
<dbReference type="Pfam" id="PF00512">
    <property type="entry name" value="HisKA"/>
    <property type="match status" value="1"/>
</dbReference>
<dbReference type="SUPFAM" id="SSF47384">
    <property type="entry name" value="Homodimeric domain of signal transducing histidine kinase"/>
    <property type="match status" value="1"/>
</dbReference>
<dbReference type="AlphaFoldDB" id="A0A964BMN8"/>
<dbReference type="InterPro" id="IPR036890">
    <property type="entry name" value="HATPase_C_sf"/>
</dbReference>
<dbReference type="InterPro" id="IPR005467">
    <property type="entry name" value="His_kinase_dom"/>
</dbReference>
<evidence type="ECO:0000256" key="7">
    <source>
        <dbReference type="SAM" id="Phobius"/>
    </source>
</evidence>
<dbReference type="GO" id="GO:0000155">
    <property type="term" value="F:phosphorelay sensor kinase activity"/>
    <property type="evidence" value="ECO:0007669"/>
    <property type="project" value="InterPro"/>
</dbReference>
<dbReference type="InterPro" id="IPR036097">
    <property type="entry name" value="HisK_dim/P_sf"/>
</dbReference>
<evidence type="ECO:0000313" key="9">
    <source>
        <dbReference type="EMBL" id="MCC0176314.1"/>
    </source>
</evidence>
<organism evidence="9 10">
    <name type="scientific">Waterburya agarophytonicola KI4</name>
    <dbReference type="NCBI Taxonomy" id="2874699"/>
    <lineage>
        <taxon>Bacteria</taxon>
        <taxon>Bacillati</taxon>
        <taxon>Cyanobacteriota</taxon>
        <taxon>Cyanophyceae</taxon>
        <taxon>Pleurocapsales</taxon>
        <taxon>Hyellaceae</taxon>
        <taxon>Waterburya</taxon>
        <taxon>Waterburya agarophytonicola</taxon>
    </lineage>
</organism>
<keyword evidence="4" id="KW-0808">Transferase</keyword>
<evidence type="ECO:0000259" key="8">
    <source>
        <dbReference type="PROSITE" id="PS50109"/>
    </source>
</evidence>
<dbReference type="RefSeq" id="WP_229639355.1">
    <property type="nucleotide sequence ID" value="NZ_JADWDC010000008.1"/>
</dbReference>
<dbReference type="EMBL" id="JADWDC010000008">
    <property type="protein sequence ID" value="MCC0176314.1"/>
    <property type="molecule type" value="Genomic_DNA"/>
</dbReference>
<dbReference type="SMART" id="SM00387">
    <property type="entry name" value="HATPase_c"/>
    <property type="match status" value="1"/>
</dbReference>
<keyword evidence="3" id="KW-0597">Phosphoprotein</keyword>
<comment type="catalytic activity">
    <reaction evidence="1">
        <text>ATP + protein L-histidine = ADP + protein N-phospho-L-histidine.</text>
        <dbReference type="EC" id="2.7.13.3"/>
    </reaction>
</comment>
<dbReference type="CDD" id="cd00082">
    <property type="entry name" value="HisKA"/>
    <property type="match status" value="1"/>
</dbReference>
<sequence length="707" mass="78661">MTPGQSSFRRILLSRILLVSVPILLIGVYVTYRKARSAFLETARQNLTESAVRKGDLVKQSIEALRNNLASASDAAISRSDMLEPDLLISQLKEVLPTEILCAQITDLNTSQVTATTCNEAIELESSTWKKKKQRIFTTAAQTSVKLLLPSTSLIRDAEDSNENPLRRQLKLWITAPVYDRNGDLRYALSVKSAILAQEIIEPGSLEGYPVVIDQDGTILAHPFIQRVGRNIKQMPDSQRLNALLNNAISNKPDFLHLFYLETDGVELVAGYSSISSPVTNKNSEKWIILAVSPIDAALEPLKDIRQALVGMTLGLIAASSLVTLYLSRELARPLEQIRDYSLREERLHGSSDRSNDEVDSAEFVSQVKRLPENFQIREFNQLSVALNDMVSRLRAWGDEIVSAWKEAQAANKLKSEFLATTSHELRTPLNGIINCIRIVQDGYCDTKEEEREFLQQADDAAIHLLGIINDVLDISKIEAGKLSVNIVKVDLKKILHEVIDLHLVSIQHKKLCLKTPLWQENIYVLADSAKLKQVLINIISNAVKFTDRGTVAIEVSTKVKINSLEVENSQSLLDLERAKEGSDFPSLSRDDFYRSEILESDENDLSNKNQHSLSSKEQNYNNPEVIVIVEDTGIGIETNQQDKLFNPFVMVDGSTTRKFGGTGLGLAISRNLIELMNGSISLYSAGENQGTTVKISLPLAEITSNK</sequence>
<gene>
    <name evidence="9" type="ORF">I4641_04900</name>
</gene>
<name>A0A964BMN8_9CYAN</name>
<dbReference type="EC" id="2.7.13.3" evidence="2"/>
<dbReference type="PANTHER" id="PTHR43711">
    <property type="entry name" value="TWO-COMPONENT HISTIDINE KINASE"/>
    <property type="match status" value="1"/>
</dbReference>
<dbReference type="PANTHER" id="PTHR43711:SF26">
    <property type="entry name" value="SENSOR HISTIDINE KINASE RCSC"/>
    <property type="match status" value="1"/>
</dbReference>
<dbReference type="SUPFAM" id="SSF55874">
    <property type="entry name" value="ATPase domain of HSP90 chaperone/DNA topoisomerase II/histidine kinase"/>
    <property type="match status" value="1"/>
</dbReference>
<dbReference type="InterPro" id="IPR003594">
    <property type="entry name" value="HATPase_dom"/>
</dbReference>
<keyword evidence="6" id="KW-0902">Two-component regulatory system</keyword>
<dbReference type="InterPro" id="IPR003661">
    <property type="entry name" value="HisK_dim/P_dom"/>
</dbReference>
<dbReference type="Gene3D" id="1.10.287.130">
    <property type="match status" value="1"/>
</dbReference>
<evidence type="ECO:0000313" key="10">
    <source>
        <dbReference type="Proteomes" id="UP000729733"/>
    </source>
</evidence>
<evidence type="ECO:0000256" key="6">
    <source>
        <dbReference type="ARBA" id="ARBA00023012"/>
    </source>
</evidence>
<keyword evidence="7" id="KW-0472">Membrane</keyword>
<dbReference type="Proteomes" id="UP000729733">
    <property type="component" value="Unassembled WGS sequence"/>
</dbReference>
<dbReference type="PRINTS" id="PR00344">
    <property type="entry name" value="BCTRLSENSOR"/>
</dbReference>
<evidence type="ECO:0000256" key="5">
    <source>
        <dbReference type="ARBA" id="ARBA00022777"/>
    </source>
</evidence>
<evidence type="ECO:0000256" key="1">
    <source>
        <dbReference type="ARBA" id="ARBA00000085"/>
    </source>
</evidence>
<evidence type="ECO:0000256" key="4">
    <source>
        <dbReference type="ARBA" id="ARBA00022679"/>
    </source>
</evidence>
<dbReference type="CDD" id="cd16922">
    <property type="entry name" value="HATPase_EvgS-ArcB-TorS-like"/>
    <property type="match status" value="1"/>
</dbReference>
<dbReference type="CDD" id="cd12912">
    <property type="entry name" value="PDC2_MCP_like"/>
    <property type="match status" value="1"/>
</dbReference>
<dbReference type="Gene3D" id="3.30.450.20">
    <property type="entry name" value="PAS domain"/>
    <property type="match status" value="1"/>
</dbReference>
<comment type="caution">
    <text evidence="9">The sequence shown here is derived from an EMBL/GenBank/DDBJ whole genome shotgun (WGS) entry which is preliminary data.</text>
</comment>
<dbReference type="SMART" id="SM00388">
    <property type="entry name" value="HisKA"/>
    <property type="match status" value="1"/>
</dbReference>
<feature type="domain" description="Histidine kinase" evidence="8">
    <location>
        <begin position="421"/>
        <end position="702"/>
    </location>
</feature>
<dbReference type="InterPro" id="IPR004358">
    <property type="entry name" value="Sig_transdc_His_kin-like_C"/>
</dbReference>